<organism evidence="9 10">
    <name type="scientific">Rhodococcus hoagii</name>
    <name type="common">Corynebacterium equii</name>
    <dbReference type="NCBI Taxonomy" id="43767"/>
    <lineage>
        <taxon>Bacteria</taxon>
        <taxon>Bacillati</taxon>
        <taxon>Actinomycetota</taxon>
        <taxon>Actinomycetes</taxon>
        <taxon>Mycobacteriales</taxon>
        <taxon>Nocardiaceae</taxon>
        <taxon>Prescottella</taxon>
    </lineage>
</organism>
<dbReference type="Pfam" id="PF13396">
    <property type="entry name" value="PLDc_N"/>
    <property type="match status" value="1"/>
</dbReference>
<evidence type="ECO:0000256" key="4">
    <source>
        <dbReference type="ARBA" id="ARBA00022989"/>
    </source>
</evidence>
<evidence type="ECO:0000313" key="10">
    <source>
        <dbReference type="Proteomes" id="UP000193518"/>
    </source>
</evidence>
<evidence type="ECO:0000256" key="2">
    <source>
        <dbReference type="ARBA" id="ARBA00022475"/>
    </source>
</evidence>
<dbReference type="InterPro" id="IPR027379">
    <property type="entry name" value="CLS_N"/>
</dbReference>
<reference evidence="9 10" key="1">
    <citation type="journal article" date="2016" name="Genome Biol. Evol.">
        <title>Pangenome and Phylogenomic Analysis of the Pathogenic Actinobacterium Rhodococcus equi.</title>
        <authorList>
            <person name="Anastasi E."/>
            <person name="MacArthur I."/>
            <person name="Scortti M."/>
            <person name="Alvarez S."/>
            <person name="Giguere S."/>
            <person name="Vazquez-Boland J.A."/>
        </authorList>
    </citation>
    <scope>NUCLEOTIDE SEQUENCE [LARGE SCALE GENOMIC DNA]</scope>
    <source>
        <strain evidence="9 10">PAM1271</strain>
    </source>
</reference>
<keyword evidence="2" id="KW-1003">Cell membrane</keyword>
<evidence type="ECO:0000256" key="5">
    <source>
        <dbReference type="ARBA" id="ARBA00023136"/>
    </source>
</evidence>
<gene>
    <name evidence="9" type="ORF">A5N68_13485</name>
    <name evidence="8" type="ORF">GS453_16780</name>
</gene>
<sequence>MDSFWEYFWLVFACFAFSAYVVILFSILTDLFRDHRTSGWAKAVWVFFLFVLPIIGEMVYLIVRGRGMVERSARADRRYRAAEDAYIRGVAGTPSPDDLATAKSLLDSGTITDEEYRVLAARARGVD</sequence>
<dbReference type="EMBL" id="WUXD01000037">
    <property type="protein sequence ID" value="MBM4628416.1"/>
    <property type="molecule type" value="Genomic_DNA"/>
</dbReference>
<dbReference type="AlphaFoldDB" id="A0AAE5IS13"/>
<evidence type="ECO:0000313" key="8">
    <source>
        <dbReference type="EMBL" id="MBM4628416.1"/>
    </source>
</evidence>
<name>A0AAE5IS13_RHOHA</name>
<protein>
    <recommendedName>
        <fullName evidence="7">Cardiolipin synthase N-terminal domain-containing protein</fullName>
    </recommendedName>
</protein>
<accession>A0AAE5IS13</accession>
<reference evidence="8" key="2">
    <citation type="submission" date="2019-11" db="EMBL/GenBank/DDBJ databases">
        <title>Spread of Macrolides and rifampicin resistant Rhodococcus equi in clinical isolates in the USA.</title>
        <authorList>
            <person name="Alvarez-Narvaez S."/>
            <person name="Huber L."/>
            <person name="Cohen N.D."/>
            <person name="Slovis N."/>
            <person name="Greiter M."/>
            <person name="Giguere S."/>
            <person name="Hart K."/>
        </authorList>
    </citation>
    <scope>NUCLEOTIDE SEQUENCE</scope>
    <source>
        <strain evidence="8">Lh_38</strain>
    </source>
</reference>
<comment type="caution">
    <text evidence="9">The sequence shown here is derived from an EMBL/GenBank/DDBJ whole genome shotgun (WGS) entry which is preliminary data.</text>
</comment>
<dbReference type="GO" id="GO:0005886">
    <property type="term" value="C:plasma membrane"/>
    <property type="evidence" value="ECO:0007669"/>
    <property type="project" value="UniProtKB-SubCell"/>
</dbReference>
<proteinExistence type="predicted"/>
<feature type="domain" description="Cardiolipin synthase N-terminal" evidence="7">
    <location>
        <begin position="20"/>
        <end position="64"/>
    </location>
</feature>
<evidence type="ECO:0000313" key="9">
    <source>
        <dbReference type="EMBL" id="ORM26246.1"/>
    </source>
</evidence>
<evidence type="ECO:0000256" key="3">
    <source>
        <dbReference type="ARBA" id="ARBA00022692"/>
    </source>
</evidence>
<feature type="transmembrane region" description="Helical" evidence="6">
    <location>
        <begin position="40"/>
        <end position="63"/>
    </location>
</feature>
<keyword evidence="3 6" id="KW-0812">Transmembrane</keyword>
<comment type="subcellular location">
    <subcellularLocation>
        <location evidence="1">Cell membrane</location>
        <topology evidence="1">Multi-pass membrane protein</topology>
    </subcellularLocation>
</comment>
<evidence type="ECO:0000256" key="6">
    <source>
        <dbReference type="SAM" id="Phobius"/>
    </source>
</evidence>
<evidence type="ECO:0000256" key="1">
    <source>
        <dbReference type="ARBA" id="ARBA00004651"/>
    </source>
</evidence>
<dbReference type="EMBL" id="LWIC01000005">
    <property type="protein sequence ID" value="ORM26246.1"/>
    <property type="molecule type" value="Genomic_DNA"/>
</dbReference>
<dbReference type="Proteomes" id="UP000193518">
    <property type="component" value="Unassembled WGS sequence"/>
</dbReference>
<keyword evidence="5 6" id="KW-0472">Membrane</keyword>
<dbReference type="RefSeq" id="WP_060934502.1">
    <property type="nucleotide sequence ID" value="NZ_AP025268.1"/>
</dbReference>
<dbReference type="Proteomes" id="UP000738270">
    <property type="component" value="Unassembled WGS sequence"/>
</dbReference>
<feature type="transmembrane region" description="Helical" evidence="6">
    <location>
        <begin position="7"/>
        <end position="28"/>
    </location>
</feature>
<keyword evidence="4 6" id="KW-1133">Transmembrane helix</keyword>
<evidence type="ECO:0000259" key="7">
    <source>
        <dbReference type="Pfam" id="PF13396"/>
    </source>
</evidence>